<comment type="caution">
    <text evidence="3">The sequence shown here is derived from an EMBL/GenBank/DDBJ whole genome shotgun (WGS) entry which is preliminary data.</text>
</comment>
<organism evidence="3 4">
    <name type="scientific">Paenibacillus antri</name>
    <dbReference type="NCBI Taxonomy" id="2582848"/>
    <lineage>
        <taxon>Bacteria</taxon>
        <taxon>Bacillati</taxon>
        <taxon>Bacillota</taxon>
        <taxon>Bacilli</taxon>
        <taxon>Bacillales</taxon>
        <taxon>Paenibacillaceae</taxon>
        <taxon>Paenibacillus</taxon>
    </lineage>
</organism>
<keyword evidence="2" id="KW-1133">Transmembrane helix</keyword>
<keyword evidence="1" id="KW-0802">TPR repeat</keyword>
<dbReference type="Proteomes" id="UP000309676">
    <property type="component" value="Unassembled WGS sequence"/>
</dbReference>
<dbReference type="Gene3D" id="1.25.40.10">
    <property type="entry name" value="Tetratricopeptide repeat domain"/>
    <property type="match status" value="2"/>
</dbReference>
<evidence type="ECO:0000313" key="4">
    <source>
        <dbReference type="Proteomes" id="UP000309676"/>
    </source>
</evidence>
<accession>A0A5R9GEW9</accession>
<dbReference type="PROSITE" id="PS50005">
    <property type="entry name" value="TPR"/>
    <property type="match status" value="1"/>
</dbReference>
<protein>
    <submittedName>
        <fullName evidence="3">Uncharacterized protein</fullName>
    </submittedName>
</protein>
<name>A0A5R9GEW9_9BACL</name>
<feature type="repeat" description="TPR" evidence="1">
    <location>
        <begin position="100"/>
        <end position="133"/>
    </location>
</feature>
<gene>
    <name evidence="3" type="ORF">FE782_03020</name>
</gene>
<keyword evidence="2" id="KW-0472">Membrane</keyword>
<dbReference type="OrthoDB" id="2658060at2"/>
<dbReference type="Pfam" id="PF13181">
    <property type="entry name" value="TPR_8"/>
    <property type="match status" value="1"/>
</dbReference>
<feature type="transmembrane region" description="Helical" evidence="2">
    <location>
        <begin position="6"/>
        <end position="31"/>
    </location>
</feature>
<dbReference type="EMBL" id="VCIW01000001">
    <property type="protein sequence ID" value="TLS54331.1"/>
    <property type="molecule type" value="Genomic_DNA"/>
</dbReference>
<evidence type="ECO:0000256" key="1">
    <source>
        <dbReference type="PROSITE-ProRule" id="PRU00339"/>
    </source>
</evidence>
<dbReference type="RefSeq" id="WP_138192346.1">
    <property type="nucleotide sequence ID" value="NZ_VCIW01000001.1"/>
</dbReference>
<dbReference type="InterPro" id="IPR019734">
    <property type="entry name" value="TPR_rpt"/>
</dbReference>
<dbReference type="SUPFAM" id="SSF48452">
    <property type="entry name" value="TPR-like"/>
    <property type="match status" value="1"/>
</dbReference>
<dbReference type="InterPro" id="IPR011990">
    <property type="entry name" value="TPR-like_helical_dom_sf"/>
</dbReference>
<evidence type="ECO:0000313" key="3">
    <source>
        <dbReference type="EMBL" id="TLS54331.1"/>
    </source>
</evidence>
<dbReference type="SMART" id="SM00028">
    <property type="entry name" value="TPR"/>
    <property type="match status" value="2"/>
</dbReference>
<sequence length="224" mass="25747">MKVGLLFGLLWLLLGNPFVAILVLLLLLYFLDRSFIGIFPSFMKPIRRSRRLSKALQDIRERPFDVSAKQEAARLYMEKKRWGDARRLLEEIMPAMEHSAEVTCDLGICRVKTGELEQGERDILRALEMNPRVRYGEPYLRLAESLAPVDSERAVAALQRFREANSSSCEFYYKLGRLYDALGKKPDAKAAYAEAVDVYRALPKYKRKTERRWALLSAARNAVG</sequence>
<keyword evidence="2" id="KW-0812">Transmembrane</keyword>
<evidence type="ECO:0000256" key="2">
    <source>
        <dbReference type="SAM" id="Phobius"/>
    </source>
</evidence>
<keyword evidence="4" id="KW-1185">Reference proteome</keyword>
<reference evidence="3 4" key="1">
    <citation type="submission" date="2019-05" db="EMBL/GenBank/DDBJ databases">
        <authorList>
            <person name="Narsing Rao M.P."/>
            <person name="Li W.J."/>
        </authorList>
    </citation>
    <scope>NUCLEOTIDE SEQUENCE [LARGE SCALE GENOMIC DNA]</scope>
    <source>
        <strain evidence="3 4">SYSU_K30003</strain>
    </source>
</reference>
<dbReference type="AlphaFoldDB" id="A0A5R9GEW9"/>
<proteinExistence type="predicted"/>